<dbReference type="GeneID" id="54561105"/>
<dbReference type="GO" id="GO:0003824">
    <property type="term" value="F:catalytic activity"/>
    <property type="evidence" value="ECO:0007669"/>
    <property type="project" value="InterPro"/>
</dbReference>
<feature type="region of interest" description="Disordered" evidence="1">
    <location>
        <begin position="422"/>
        <end position="441"/>
    </location>
</feature>
<dbReference type="InterPro" id="IPR005302">
    <property type="entry name" value="MoCF_Sase_C"/>
</dbReference>
<protein>
    <recommendedName>
        <fullName evidence="3">MOSC domain-containing protein</fullName>
    </recommendedName>
</protein>
<keyword evidence="2" id="KW-0812">Transmembrane</keyword>
<dbReference type="Pfam" id="PF03476">
    <property type="entry name" value="MOSC_N"/>
    <property type="match status" value="1"/>
</dbReference>
<dbReference type="SUPFAM" id="SSF50800">
    <property type="entry name" value="PK beta-barrel domain-like"/>
    <property type="match status" value="1"/>
</dbReference>
<keyword evidence="5" id="KW-1185">Reference proteome</keyword>
<dbReference type="InterPro" id="IPR011037">
    <property type="entry name" value="Pyrv_Knase-like_insert_dom_sf"/>
</dbReference>
<sequence length="486" mass="53624">MARTTFLAHYIEFLMSPAGAFALLFVLPLVFYIYTEARRRSRGGTFSIPGCLRLVRQAKSNLGDQYNSIAPEDSTPRVKSLFVYPVKSCRGVELSASEVTGTGLKYDRLFSFAQLVSSKKQASADLGGISEVNSEVSHQWRFITQREVPRLALLSTELWIPDPRKTAATPMHTKLSSKVANGSVAPGLTYRKGQSTENGVPKAGVASRDHESADRIEDWSANGGCLVIRFPYEQYGSIFGSATELITVKLPLQPGPERAKAKAYTYESMAIWKDCPESVNLSNEIEAESLAKLKYFLGVTNPLALFRVDDGNLRAVTRGLPRDLPDEKFKVGFADAFPVHVLNIASVRAVDDSLPGEAKVKGSLDSRRFRANIYVSGPAAFAEDKWMRISAGQPLIGHRTSGIAEYHAACRTARCTLPNVHPDSAMKDRNEPHATLKRTRQVDEGAKPHPCLGLSMIPLFQQGIIRCGDKIEVLEEGEHVYEKMFK</sequence>
<evidence type="ECO:0000256" key="1">
    <source>
        <dbReference type="SAM" id="MobiDB-lite"/>
    </source>
</evidence>
<dbReference type="RefSeq" id="XP_033664910.1">
    <property type="nucleotide sequence ID" value="XM_033807833.1"/>
</dbReference>
<keyword evidence="2" id="KW-0472">Membrane</keyword>
<dbReference type="PANTHER" id="PTHR14237">
    <property type="entry name" value="MOLYBDOPTERIN COFACTOR SULFURASE MOSC"/>
    <property type="match status" value="1"/>
</dbReference>
<dbReference type="OrthoDB" id="17255at2759"/>
<evidence type="ECO:0000313" key="4">
    <source>
        <dbReference type="EMBL" id="KAF2164021.1"/>
    </source>
</evidence>
<dbReference type="PROSITE" id="PS51340">
    <property type="entry name" value="MOSC"/>
    <property type="match status" value="1"/>
</dbReference>
<name>A0A6A6CAE3_ZASCE</name>
<evidence type="ECO:0000313" key="5">
    <source>
        <dbReference type="Proteomes" id="UP000799537"/>
    </source>
</evidence>
<evidence type="ECO:0000256" key="2">
    <source>
        <dbReference type="SAM" id="Phobius"/>
    </source>
</evidence>
<dbReference type="PANTHER" id="PTHR14237:SF23">
    <property type="entry name" value="MOSC DOMAIN PROTEIN (AFU_ORTHOLOGUE AFUA_7G05900)"/>
    <property type="match status" value="1"/>
</dbReference>
<feature type="transmembrane region" description="Helical" evidence="2">
    <location>
        <begin position="13"/>
        <end position="34"/>
    </location>
</feature>
<dbReference type="Pfam" id="PF03473">
    <property type="entry name" value="MOSC"/>
    <property type="match status" value="1"/>
</dbReference>
<evidence type="ECO:0000259" key="3">
    <source>
        <dbReference type="PROSITE" id="PS51340"/>
    </source>
</evidence>
<dbReference type="Proteomes" id="UP000799537">
    <property type="component" value="Unassembled WGS sequence"/>
</dbReference>
<gene>
    <name evidence="4" type="ORF">M409DRAFT_25792</name>
</gene>
<organism evidence="4 5">
    <name type="scientific">Zasmidium cellare ATCC 36951</name>
    <dbReference type="NCBI Taxonomy" id="1080233"/>
    <lineage>
        <taxon>Eukaryota</taxon>
        <taxon>Fungi</taxon>
        <taxon>Dikarya</taxon>
        <taxon>Ascomycota</taxon>
        <taxon>Pezizomycotina</taxon>
        <taxon>Dothideomycetes</taxon>
        <taxon>Dothideomycetidae</taxon>
        <taxon>Mycosphaerellales</taxon>
        <taxon>Mycosphaerellaceae</taxon>
        <taxon>Zasmidium</taxon>
    </lineage>
</organism>
<dbReference type="GO" id="GO:0030170">
    <property type="term" value="F:pyridoxal phosphate binding"/>
    <property type="evidence" value="ECO:0007669"/>
    <property type="project" value="InterPro"/>
</dbReference>
<keyword evidence="2" id="KW-1133">Transmembrane helix</keyword>
<feature type="domain" description="MOSC" evidence="3">
    <location>
        <begin position="313"/>
        <end position="474"/>
    </location>
</feature>
<proteinExistence type="predicted"/>
<dbReference type="EMBL" id="ML993606">
    <property type="protein sequence ID" value="KAF2164021.1"/>
    <property type="molecule type" value="Genomic_DNA"/>
</dbReference>
<dbReference type="GO" id="GO:0030151">
    <property type="term" value="F:molybdenum ion binding"/>
    <property type="evidence" value="ECO:0007669"/>
    <property type="project" value="InterPro"/>
</dbReference>
<feature type="compositionally biased region" description="Basic and acidic residues" evidence="1">
    <location>
        <begin position="424"/>
        <end position="441"/>
    </location>
</feature>
<dbReference type="AlphaFoldDB" id="A0A6A6CAE3"/>
<reference evidence="4" key="1">
    <citation type="journal article" date="2020" name="Stud. Mycol.">
        <title>101 Dothideomycetes genomes: a test case for predicting lifestyles and emergence of pathogens.</title>
        <authorList>
            <person name="Haridas S."/>
            <person name="Albert R."/>
            <person name="Binder M."/>
            <person name="Bloem J."/>
            <person name="Labutti K."/>
            <person name="Salamov A."/>
            <person name="Andreopoulos B."/>
            <person name="Baker S."/>
            <person name="Barry K."/>
            <person name="Bills G."/>
            <person name="Bluhm B."/>
            <person name="Cannon C."/>
            <person name="Castanera R."/>
            <person name="Culley D."/>
            <person name="Daum C."/>
            <person name="Ezra D."/>
            <person name="Gonzalez J."/>
            <person name="Henrissat B."/>
            <person name="Kuo A."/>
            <person name="Liang C."/>
            <person name="Lipzen A."/>
            <person name="Lutzoni F."/>
            <person name="Magnuson J."/>
            <person name="Mondo S."/>
            <person name="Nolan M."/>
            <person name="Ohm R."/>
            <person name="Pangilinan J."/>
            <person name="Park H.-J."/>
            <person name="Ramirez L."/>
            <person name="Alfaro M."/>
            <person name="Sun H."/>
            <person name="Tritt A."/>
            <person name="Yoshinaga Y."/>
            <person name="Zwiers L.-H."/>
            <person name="Turgeon B."/>
            <person name="Goodwin S."/>
            <person name="Spatafora J."/>
            <person name="Crous P."/>
            <person name="Grigoriev I."/>
        </authorList>
    </citation>
    <scope>NUCLEOTIDE SEQUENCE</scope>
    <source>
        <strain evidence="4">ATCC 36951</strain>
    </source>
</reference>
<dbReference type="InterPro" id="IPR005303">
    <property type="entry name" value="MOCOS_middle"/>
</dbReference>
<accession>A0A6A6CAE3</accession>